<organism evidence="3 4">
    <name type="scientific">Trichinella murrelli</name>
    <dbReference type="NCBI Taxonomy" id="144512"/>
    <lineage>
        <taxon>Eukaryota</taxon>
        <taxon>Metazoa</taxon>
        <taxon>Ecdysozoa</taxon>
        <taxon>Nematoda</taxon>
        <taxon>Enoplea</taxon>
        <taxon>Dorylaimia</taxon>
        <taxon>Trichinellida</taxon>
        <taxon>Trichinellidae</taxon>
        <taxon>Trichinella</taxon>
    </lineage>
</organism>
<keyword evidence="4" id="KW-1185">Reference proteome</keyword>
<evidence type="ECO:0000313" key="4">
    <source>
        <dbReference type="Proteomes" id="UP000055048"/>
    </source>
</evidence>
<sequence length="403" mass="44578">MVTKLFTHKMTILSANNCRDLHYGHTPLNALVSGTDQETALCGVIIVHRFKQKIPHLDLERRTSSWSCSMNWSMICVMSDCWFIISPYLSQLFQVNIAMALPYGRKGKILTAPGNDWVNVPADLHNPVGHSFAVALADVIGNKPGIQFFAYSNNAPGIRGVKNNSNSKGILILHTNSGTDSAPWFVHIVPGFPKPKTAWAFPESEYAKGHLLICFTLAKSAVDVLANGLLLVSPFVYYNDISQLKVNSIPALKKLFGEGSNTFPPFSTTQEIATKLAGSSMPVQIFSKSQRSKYEIYIKLISKRFKQNIRVWSATDKQLKSSCKIPGQNILIVKSPILIGDHLSTSERDSTNWLVTENGDVFCQVDLPYAKFQKCKSAMAVCIKNVNDFAHFSKIASQVATCT</sequence>
<proteinExistence type="inferred from homology"/>
<gene>
    <name evidence="3" type="ORF">T05_6077</name>
</gene>
<keyword evidence="2" id="KW-0378">Hydrolase</keyword>
<dbReference type="PANTHER" id="PTHR10858:SF23">
    <property type="entry name" value="DEOXYRIBONUCLEASE II"/>
    <property type="match status" value="1"/>
</dbReference>
<dbReference type="PANTHER" id="PTHR10858">
    <property type="entry name" value="DEOXYRIBONUCLEASE II"/>
    <property type="match status" value="1"/>
</dbReference>
<dbReference type="GO" id="GO:0004531">
    <property type="term" value="F:deoxyribonuclease II activity"/>
    <property type="evidence" value="ECO:0007669"/>
    <property type="project" value="InterPro"/>
</dbReference>
<dbReference type="InterPro" id="IPR004947">
    <property type="entry name" value="DNase_II"/>
</dbReference>
<reference evidence="3 4" key="1">
    <citation type="submission" date="2015-01" db="EMBL/GenBank/DDBJ databases">
        <title>Evolution of Trichinella species and genotypes.</title>
        <authorList>
            <person name="Korhonen P.K."/>
            <person name="Edoardo P."/>
            <person name="Giuseppe L.R."/>
            <person name="Gasser R.B."/>
        </authorList>
    </citation>
    <scope>NUCLEOTIDE SEQUENCE [LARGE SCALE GENOMIC DNA]</scope>
    <source>
        <strain evidence="3">ISS417</strain>
    </source>
</reference>
<name>A0A0V0TVD6_9BILA</name>
<evidence type="ECO:0000313" key="3">
    <source>
        <dbReference type="EMBL" id="KRX42975.1"/>
    </source>
</evidence>
<dbReference type="EMBL" id="JYDJ01000130">
    <property type="protein sequence ID" value="KRX42975.1"/>
    <property type="molecule type" value="Genomic_DNA"/>
</dbReference>
<dbReference type="Proteomes" id="UP000055048">
    <property type="component" value="Unassembled WGS sequence"/>
</dbReference>
<dbReference type="AlphaFoldDB" id="A0A0V0TVD6"/>
<evidence type="ECO:0000256" key="1">
    <source>
        <dbReference type="ARBA" id="ARBA00007527"/>
    </source>
</evidence>
<dbReference type="GO" id="GO:0006309">
    <property type="term" value="P:apoptotic DNA fragmentation"/>
    <property type="evidence" value="ECO:0007669"/>
    <property type="project" value="TreeGrafter"/>
</dbReference>
<dbReference type="OrthoDB" id="5916554at2759"/>
<protein>
    <submittedName>
        <fullName evidence="3">Plancitoxin-1</fullName>
    </submittedName>
</protein>
<evidence type="ECO:0000256" key="2">
    <source>
        <dbReference type="ARBA" id="ARBA00022801"/>
    </source>
</evidence>
<comment type="similarity">
    <text evidence="1">Belongs to the DNase II family.</text>
</comment>
<accession>A0A0V0TVD6</accession>
<dbReference type="Pfam" id="PF03265">
    <property type="entry name" value="DNase_II"/>
    <property type="match status" value="1"/>
</dbReference>
<comment type="caution">
    <text evidence="3">The sequence shown here is derived from an EMBL/GenBank/DDBJ whole genome shotgun (WGS) entry which is preliminary data.</text>
</comment>